<evidence type="ECO:0000256" key="6">
    <source>
        <dbReference type="ARBA" id="ARBA00022490"/>
    </source>
</evidence>
<dbReference type="Gene3D" id="3.40.640.10">
    <property type="entry name" value="Type I PLP-dependent aspartate aminotransferase-like (Major domain)"/>
    <property type="match status" value="1"/>
</dbReference>
<feature type="modified residue" description="N6-(pyridoxal phosphate)lysine" evidence="12 13">
    <location>
        <position position="221"/>
    </location>
</feature>
<evidence type="ECO:0000256" key="5">
    <source>
        <dbReference type="ARBA" id="ARBA00011738"/>
    </source>
</evidence>
<dbReference type="FunFam" id="3.40.640.10:FF:000001">
    <property type="entry name" value="Serine hydroxymethyltransferase"/>
    <property type="match status" value="1"/>
</dbReference>
<dbReference type="GO" id="GO:0032259">
    <property type="term" value="P:methylation"/>
    <property type="evidence" value="ECO:0007669"/>
    <property type="project" value="UniProtKB-KW"/>
</dbReference>
<dbReference type="Pfam" id="PF00464">
    <property type="entry name" value="SHMT"/>
    <property type="match status" value="1"/>
</dbReference>
<evidence type="ECO:0000256" key="8">
    <source>
        <dbReference type="ARBA" id="ARBA00022605"/>
    </source>
</evidence>
<comment type="caution">
    <text evidence="12">Lacks conserved residue(s) required for the propagation of feature annotation.</text>
</comment>
<dbReference type="Proteomes" id="UP000177876">
    <property type="component" value="Unassembled WGS sequence"/>
</dbReference>
<keyword evidence="9 12" id="KW-0808">Transferase</keyword>
<dbReference type="GO" id="GO:0035999">
    <property type="term" value="P:tetrahydrofolate interconversion"/>
    <property type="evidence" value="ECO:0007669"/>
    <property type="project" value="UniProtKB-UniRule"/>
</dbReference>
<evidence type="ECO:0000256" key="11">
    <source>
        <dbReference type="ARBA" id="ARBA00054606"/>
    </source>
</evidence>
<feature type="domain" description="Serine hydroxymethyltransferase-like" evidence="14">
    <location>
        <begin position="2"/>
        <end position="375"/>
    </location>
</feature>
<evidence type="ECO:0000256" key="7">
    <source>
        <dbReference type="ARBA" id="ARBA00022563"/>
    </source>
</evidence>
<keyword evidence="8 12" id="KW-0028">Amino-acid biosynthesis</keyword>
<dbReference type="GO" id="GO:0005829">
    <property type="term" value="C:cytosol"/>
    <property type="evidence" value="ECO:0007669"/>
    <property type="project" value="TreeGrafter"/>
</dbReference>
<dbReference type="Gene3D" id="3.90.1150.10">
    <property type="entry name" value="Aspartate Aminotransferase, domain 1"/>
    <property type="match status" value="1"/>
</dbReference>
<dbReference type="InterPro" id="IPR015424">
    <property type="entry name" value="PyrdxlP-dep_Trfase"/>
</dbReference>
<dbReference type="CDD" id="cd00378">
    <property type="entry name" value="SHMT"/>
    <property type="match status" value="1"/>
</dbReference>
<comment type="caution">
    <text evidence="15">The sequence shown here is derived from an EMBL/GenBank/DDBJ whole genome shotgun (WGS) entry which is preliminary data.</text>
</comment>
<sequence length="408" mass="44439">MVDPEVAGFMRAELNRERRKIELIASENFASMAVLQAAGSILTNKYAEGYPRHRWYGGCEYVDVVEETAIERAKALFGAEHANVQPHAGAQANMAVYFCALEPGESILAMEKAAGGHLTHGTEANMSGALYDAHFYGVNRETERLDYEEIAEIARKCKPRLIIAGASAYPRDIDFAAFRRIADEVSAILMVDMAHFAGLVAAGLHSDPVPHAEFVTTTTHKTLRGPRGGMVLCRSAFAEALDHAVFPGIQGGPLMHIIAAKAVAFREASLPSFKQYQQQVVRNARALATALQEKGLRLVSGGTETHLLLVDLTGQEVTGNEVATALDEVFITVNKNNIPFDDKPPSLTSGIRLGTPAVTTRGMKEAEMYEIADLISLVIKNLDSEEVMGRVRERVDELVSGFPLYPDL</sequence>
<accession>A0A1F2WHT2</accession>
<dbReference type="GO" id="GO:0042803">
    <property type="term" value="F:protein homodimerization activity"/>
    <property type="evidence" value="ECO:0007669"/>
    <property type="project" value="UniProtKB-ARBA"/>
</dbReference>
<dbReference type="InterPro" id="IPR015421">
    <property type="entry name" value="PyrdxlP-dep_Trfase_major"/>
</dbReference>
<dbReference type="GO" id="GO:0019264">
    <property type="term" value="P:glycine biosynthetic process from serine"/>
    <property type="evidence" value="ECO:0007669"/>
    <property type="project" value="UniProtKB-UniRule"/>
</dbReference>
<dbReference type="AlphaFoldDB" id="A0A1F2WHT2"/>
<comment type="pathway">
    <text evidence="12">Amino-acid biosynthesis; glycine biosynthesis; glycine from L-serine: step 1/1.</text>
</comment>
<dbReference type="FunFam" id="3.90.1150.10:FF:000003">
    <property type="entry name" value="Serine hydroxymethyltransferase"/>
    <property type="match status" value="1"/>
</dbReference>
<evidence type="ECO:0000259" key="14">
    <source>
        <dbReference type="Pfam" id="PF00464"/>
    </source>
</evidence>
<comment type="cofactor">
    <cofactor evidence="2 12 13">
        <name>pyridoxal 5'-phosphate</name>
        <dbReference type="ChEBI" id="CHEBI:597326"/>
    </cofactor>
</comment>
<dbReference type="UniPathway" id="UPA00288">
    <property type="reaction ID" value="UER01023"/>
</dbReference>
<dbReference type="InterPro" id="IPR001085">
    <property type="entry name" value="Ser_HO-MeTrfase"/>
</dbReference>
<evidence type="ECO:0000256" key="12">
    <source>
        <dbReference type="HAMAP-Rule" id="MF_00051"/>
    </source>
</evidence>
<comment type="subcellular location">
    <subcellularLocation>
        <location evidence="3 12">Cytoplasm</location>
    </subcellularLocation>
</comment>
<dbReference type="PANTHER" id="PTHR11680:SF35">
    <property type="entry name" value="SERINE HYDROXYMETHYLTRANSFERASE 1"/>
    <property type="match status" value="1"/>
</dbReference>
<evidence type="ECO:0000256" key="4">
    <source>
        <dbReference type="ARBA" id="ARBA00006376"/>
    </source>
</evidence>
<evidence type="ECO:0000313" key="16">
    <source>
        <dbReference type="Proteomes" id="UP000177876"/>
    </source>
</evidence>
<dbReference type="STRING" id="1797197.A2Y75_03680"/>
<evidence type="ECO:0000313" key="15">
    <source>
        <dbReference type="EMBL" id="OFW56391.1"/>
    </source>
</evidence>
<dbReference type="InterPro" id="IPR049943">
    <property type="entry name" value="Ser_HO-MeTrfase-like"/>
</dbReference>
<evidence type="ECO:0000256" key="13">
    <source>
        <dbReference type="PIRSR" id="PIRSR000412-50"/>
    </source>
</evidence>
<comment type="function">
    <text evidence="11">Catalyzes the reversible interconversion of serine and glycine with tetrahydrofolate (THF) serving as the one-carbon carrier. This reaction serves as the major source of one-carbon groups required for the biosynthesis of purines, thymidylate, methionine, and other important biomolecules. Also exhibits THF-independent aldolase activity toward beta-hydroxyamino acids, producing glycine and aldehydes, via a retro-aldol mechanism. Thus, is able to catalyze the cleavage of L-allo-threonine.</text>
</comment>
<dbReference type="EMBL" id="MELK01000047">
    <property type="protein sequence ID" value="OFW56391.1"/>
    <property type="molecule type" value="Genomic_DNA"/>
</dbReference>
<evidence type="ECO:0000256" key="2">
    <source>
        <dbReference type="ARBA" id="ARBA00001933"/>
    </source>
</evidence>
<comment type="pathway">
    <text evidence="12">One-carbon metabolism; tetrahydrofolate interconversion.</text>
</comment>
<keyword evidence="15" id="KW-0489">Methyltransferase</keyword>
<dbReference type="GO" id="GO:0030170">
    <property type="term" value="F:pyridoxal phosphate binding"/>
    <property type="evidence" value="ECO:0007669"/>
    <property type="project" value="UniProtKB-UniRule"/>
</dbReference>
<feature type="binding site" evidence="12">
    <location>
        <begin position="116"/>
        <end position="118"/>
    </location>
    <ligand>
        <name>(6S)-5,6,7,8-tetrahydrofolate</name>
        <dbReference type="ChEBI" id="CHEBI:57453"/>
    </ligand>
</feature>
<evidence type="ECO:0000256" key="1">
    <source>
        <dbReference type="ARBA" id="ARBA00001528"/>
    </source>
</evidence>
<comment type="subunit">
    <text evidence="5 12">Homodimer.</text>
</comment>
<name>A0A1F2WHT2_9ACTN</name>
<keyword evidence="6 12" id="KW-0963">Cytoplasm</keyword>
<dbReference type="InterPro" id="IPR019798">
    <property type="entry name" value="Ser_HO-MeTrfase_PLP_BS"/>
</dbReference>
<dbReference type="PIRSF" id="PIRSF000412">
    <property type="entry name" value="SHMT"/>
    <property type="match status" value="1"/>
</dbReference>
<protein>
    <recommendedName>
        <fullName evidence="12">Serine hydroxymethyltransferase</fullName>
        <shortName evidence="12">SHMT</shortName>
        <shortName evidence="12">Serine methylase</shortName>
        <ecNumber evidence="12">2.1.2.1</ecNumber>
    </recommendedName>
</protein>
<evidence type="ECO:0000256" key="9">
    <source>
        <dbReference type="ARBA" id="ARBA00022679"/>
    </source>
</evidence>
<dbReference type="PANTHER" id="PTHR11680">
    <property type="entry name" value="SERINE HYDROXYMETHYLTRANSFERASE"/>
    <property type="match status" value="1"/>
</dbReference>
<comment type="similarity">
    <text evidence="4 12">Belongs to the SHMT family.</text>
</comment>
<proteinExistence type="inferred from homology"/>
<comment type="catalytic activity">
    <reaction evidence="1 12">
        <text>(6R)-5,10-methylene-5,6,7,8-tetrahydrofolate + glycine + H2O = (6S)-5,6,7,8-tetrahydrofolate + L-serine</text>
        <dbReference type="Rhea" id="RHEA:15481"/>
        <dbReference type="ChEBI" id="CHEBI:15377"/>
        <dbReference type="ChEBI" id="CHEBI:15636"/>
        <dbReference type="ChEBI" id="CHEBI:33384"/>
        <dbReference type="ChEBI" id="CHEBI:57305"/>
        <dbReference type="ChEBI" id="CHEBI:57453"/>
        <dbReference type="EC" id="2.1.2.1"/>
    </reaction>
</comment>
<organism evidence="15 16">
    <name type="scientific">Candidatus Solincola sediminis</name>
    <dbReference type="NCBI Taxonomy" id="1797199"/>
    <lineage>
        <taxon>Bacteria</taxon>
        <taxon>Bacillati</taxon>
        <taxon>Actinomycetota</taxon>
        <taxon>Candidatus Geothermincolia</taxon>
        <taxon>Candidatus Geothermincolales</taxon>
        <taxon>Candidatus Geothermincolaceae</taxon>
        <taxon>Candidatus Solincola</taxon>
    </lineage>
</organism>
<evidence type="ECO:0000256" key="3">
    <source>
        <dbReference type="ARBA" id="ARBA00004496"/>
    </source>
</evidence>
<dbReference type="GO" id="GO:0004372">
    <property type="term" value="F:glycine hydroxymethyltransferase activity"/>
    <property type="evidence" value="ECO:0007669"/>
    <property type="project" value="UniProtKB-UniRule"/>
</dbReference>
<dbReference type="InterPro" id="IPR015422">
    <property type="entry name" value="PyrdxlP-dep_Trfase_small"/>
</dbReference>
<keyword evidence="7 12" id="KW-0554">One-carbon metabolism</keyword>
<dbReference type="SUPFAM" id="SSF53383">
    <property type="entry name" value="PLP-dependent transferases"/>
    <property type="match status" value="1"/>
</dbReference>
<reference evidence="15 16" key="1">
    <citation type="journal article" date="2016" name="Nat. Commun.">
        <title>Thousands of microbial genomes shed light on interconnected biogeochemical processes in an aquifer system.</title>
        <authorList>
            <person name="Anantharaman K."/>
            <person name="Brown C.T."/>
            <person name="Hug L.A."/>
            <person name="Sharon I."/>
            <person name="Castelle C.J."/>
            <person name="Probst A.J."/>
            <person name="Thomas B.C."/>
            <person name="Singh A."/>
            <person name="Wilkins M.J."/>
            <person name="Karaoz U."/>
            <person name="Brodie E.L."/>
            <person name="Williams K.H."/>
            <person name="Hubbard S.S."/>
            <person name="Banfield J.F."/>
        </authorList>
    </citation>
    <scope>NUCLEOTIDE SEQUENCE [LARGE SCALE GENOMIC DNA]</scope>
</reference>
<dbReference type="HAMAP" id="MF_00051">
    <property type="entry name" value="SHMT"/>
    <property type="match status" value="1"/>
</dbReference>
<dbReference type="NCBIfam" id="NF000586">
    <property type="entry name" value="PRK00011.1"/>
    <property type="match status" value="1"/>
</dbReference>
<dbReference type="EC" id="2.1.2.1" evidence="12"/>
<dbReference type="InterPro" id="IPR039429">
    <property type="entry name" value="SHMT-like_dom"/>
</dbReference>
<dbReference type="PROSITE" id="PS00096">
    <property type="entry name" value="SHMT"/>
    <property type="match status" value="1"/>
</dbReference>
<gene>
    <name evidence="12" type="primary">glyA</name>
    <name evidence="15" type="ORF">A2Y75_03680</name>
</gene>
<dbReference type="UniPathway" id="UPA00193"/>
<feature type="site" description="Plays an important role in substrate specificity" evidence="12">
    <location>
        <position position="220"/>
    </location>
</feature>
<dbReference type="GO" id="GO:0008168">
    <property type="term" value="F:methyltransferase activity"/>
    <property type="evidence" value="ECO:0007669"/>
    <property type="project" value="UniProtKB-KW"/>
</dbReference>
<evidence type="ECO:0000256" key="10">
    <source>
        <dbReference type="ARBA" id="ARBA00022898"/>
    </source>
</evidence>
<keyword evidence="10 12" id="KW-0663">Pyridoxal phosphate</keyword>